<evidence type="ECO:0000259" key="6">
    <source>
        <dbReference type="Pfam" id="PF02803"/>
    </source>
</evidence>
<feature type="domain" description="Thiolase N-terminal" evidence="5">
    <location>
        <begin position="5"/>
        <end position="261"/>
    </location>
</feature>
<evidence type="ECO:0000313" key="8">
    <source>
        <dbReference type="Proteomes" id="UP000024332"/>
    </source>
</evidence>
<dbReference type="GO" id="GO:0008299">
    <property type="term" value="P:isoprenoid biosynthetic process"/>
    <property type="evidence" value="ECO:0007669"/>
    <property type="project" value="UniProtKB-KW"/>
</dbReference>
<dbReference type="InterPro" id="IPR002155">
    <property type="entry name" value="Thiolase"/>
</dbReference>
<dbReference type="STRING" id="1160895.CM19_02445"/>
<dbReference type="GO" id="GO:0003985">
    <property type="term" value="F:acetyl-CoA C-acetyltransferase activity"/>
    <property type="evidence" value="ECO:0007669"/>
    <property type="project" value="UniProtKB-EC"/>
</dbReference>
<dbReference type="PIRSF" id="PIRSF000429">
    <property type="entry name" value="Ac-CoA_Ac_transf"/>
    <property type="match status" value="1"/>
</dbReference>
<keyword evidence="2 7" id="KW-0808">Transferase</keyword>
<dbReference type="NCBIfam" id="TIGR01930">
    <property type="entry name" value="AcCoA-C-Actrans"/>
    <property type="match status" value="1"/>
</dbReference>
<dbReference type="PANTHER" id="PTHR18919">
    <property type="entry name" value="ACETYL-COA C-ACYLTRANSFERASE"/>
    <property type="match status" value="1"/>
</dbReference>
<evidence type="ECO:0000256" key="4">
    <source>
        <dbReference type="ARBA" id="ARBA00023315"/>
    </source>
</evidence>
<dbReference type="InterPro" id="IPR020613">
    <property type="entry name" value="Thiolase_CS"/>
</dbReference>
<evidence type="ECO:0000256" key="1">
    <source>
        <dbReference type="ARBA" id="ARBA00010982"/>
    </source>
</evidence>
<dbReference type="PROSITE" id="PS00737">
    <property type="entry name" value="THIOLASE_2"/>
    <property type="match status" value="1"/>
</dbReference>
<evidence type="ECO:0000256" key="2">
    <source>
        <dbReference type="ARBA" id="ARBA00022679"/>
    </source>
</evidence>
<accession>A0A031LTH3</accession>
<organism evidence="7 8">
    <name type="scientific">Candidatus Acidianus copahuensis</name>
    <dbReference type="NCBI Taxonomy" id="1160895"/>
    <lineage>
        <taxon>Archaea</taxon>
        <taxon>Thermoproteota</taxon>
        <taxon>Thermoprotei</taxon>
        <taxon>Sulfolobales</taxon>
        <taxon>Sulfolobaceae</taxon>
        <taxon>Acidianus</taxon>
    </lineage>
</organism>
<dbReference type="EC" id="2.3.1.9" evidence="7"/>
<dbReference type="InterPro" id="IPR016039">
    <property type="entry name" value="Thiolase-like"/>
</dbReference>
<dbReference type="Pfam" id="PF02803">
    <property type="entry name" value="Thiolase_C"/>
    <property type="match status" value="1"/>
</dbReference>
<dbReference type="SUPFAM" id="SSF53901">
    <property type="entry name" value="Thiolase-like"/>
    <property type="match status" value="2"/>
</dbReference>
<evidence type="ECO:0000259" key="5">
    <source>
        <dbReference type="Pfam" id="PF00108"/>
    </source>
</evidence>
<sequence>MTEAYLVSAVRTPIGKFGGMFKDVHPTDLGSIVIKEAMKRGGIEPKDVELVIMGNVLRGGHGQDLARQAAIKAGVPYEVDGYSVDMVCSSGMMSVMNAVQMVKNGDADVVVAGGMESMSQASLALPPSVRWGVKSLMGKALEFTDTMLYDGLTDPLNLKLMGEEADMVVRSHNFSRQELDEVAYQSHKRSAEATEKGLVKSEITPVEVNGKMLDKDEGIRWDTTPEKLAQLKPAFSKDGFHTAGNSSQISDGASAMVIMSQNAVKKYGVEPLARVMGFSWVGIESWKFTEAPIFAVKKLLKKLNMEITQFDYFENNEAFAVNSVLANRYLGIPYDKLNVFGGAIAIGHPIGASGARIITTLINVMSKMDGKRGIASICHGTGGSTAIAIELLRNLD</sequence>
<comment type="similarity">
    <text evidence="1">Belongs to the thiolase-like superfamily. Thiolase family.</text>
</comment>
<feature type="domain" description="Thiolase C-terminal" evidence="6">
    <location>
        <begin position="270"/>
        <end position="390"/>
    </location>
</feature>
<evidence type="ECO:0000313" key="7">
    <source>
        <dbReference type="EMBL" id="EZQ11076.1"/>
    </source>
</evidence>
<name>A0A031LTH3_9CREN</name>
<dbReference type="RefSeq" id="WP_048098807.1">
    <property type="nucleotide sequence ID" value="NZ_JFZT01000017.1"/>
</dbReference>
<reference evidence="7 8" key="1">
    <citation type="submission" date="2014-03" db="EMBL/GenBank/DDBJ databases">
        <title>Draft genome sequence of the novel thermoacidophilic archaea Acidianus copahuensis ALE1 strain, isolated from Copahue volcanic area in Neuquen Argentina.</title>
        <authorList>
            <person name="Urbieta M.S."/>
            <person name="Rascovan N."/>
            <person name="Castro C."/>
            <person name="Revale S."/>
            <person name="Giaveno M.A."/>
            <person name="Vazquez M.P."/>
            <person name="Donati E.R."/>
        </authorList>
    </citation>
    <scope>NUCLEOTIDE SEQUENCE [LARGE SCALE GENOMIC DNA]</scope>
    <source>
        <strain evidence="7 8">ALE1</strain>
    </source>
</reference>
<keyword evidence="8" id="KW-1185">Reference proteome</keyword>
<dbReference type="PANTHER" id="PTHR18919:SF107">
    <property type="entry name" value="ACETYL-COA ACETYLTRANSFERASE, CYTOSOLIC"/>
    <property type="match status" value="1"/>
</dbReference>
<dbReference type="CDD" id="cd00751">
    <property type="entry name" value="thiolase"/>
    <property type="match status" value="1"/>
</dbReference>
<protein>
    <submittedName>
        <fullName evidence="7">Acetyl-CoA acetyltransferase</fullName>
        <ecNumber evidence="7">2.3.1.9</ecNumber>
    </submittedName>
</protein>
<gene>
    <name evidence="7" type="ORF">CM19_02445</name>
</gene>
<dbReference type="Gene3D" id="3.40.47.10">
    <property type="match status" value="2"/>
</dbReference>
<dbReference type="Proteomes" id="UP000024332">
    <property type="component" value="Unassembled WGS sequence"/>
</dbReference>
<dbReference type="AlphaFoldDB" id="A0A031LTH3"/>
<comment type="caution">
    <text evidence="7">The sequence shown here is derived from an EMBL/GenBank/DDBJ whole genome shotgun (WGS) entry which is preliminary data.</text>
</comment>
<dbReference type="InterPro" id="IPR020616">
    <property type="entry name" value="Thiolase_N"/>
</dbReference>
<dbReference type="InterPro" id="IPR020617">
    <property type="entry name" value="Thiolase_C"/>
</dbReference>
<dbReference type="OrthoDB" id="25212at2157"/>
<evidence type="ECO:0000256" key="3">
    <source>
        <dbReference type="ARBA" id="ARBA00023229"/>
    </source>
</evidence>
<proteinExistence type="inferred from homology"/>
<dbReference type="EMBL" id="JFZT01000017">
    <property type="protein sequence ID" value="EZQ11076.1"/>
    <property type="molecule type" value="Genomic_DNA"/>
</dbReference>
<keyword evidence="4 7" id="KW-0012">Acyltransferase</keyword>
<keyword evidence="3" id="KW-0414">Isoprene biosynthesis</keyword>
<dbReference type="Pfam" id="PF00108">
    <property type="entry name" value="Thiolase_N"/>
    <property type="match status" value="1"/>
</dbReference>